<dbReference type="PANTHER" id="PTHR24074">
    <property type="entry name" value="CO-CHAPERONE PROTEIN DJLA"/>
    <property type="match status" value="1"/>
</dbReference>
<keyword evidence="2" id="KW-0472">Membrane</keyword>
<feature type="transmembrane region" description="Helical" evidence="2">
    <location>
        <begin position="7"/>
        <end position="30"/>
    </location>
</feature>
<evidence type="ECO:0000313" key="4">
    <source>
        <dbReference type="EMBL" id="ORE89542.1"/>
    </source>
</evidence>
<dbReference type="AlphaFoldDB" id="A0A1Y1SIM8"/>
<evidence type="ECO:0000256" key="2">
    <source>
        <dbReference type="SAM" id="Phobius"/>
    </source>
</evidence>
<dbReference type="InterPro" id="IPR050817">
    <property type="entry name" value="DjlA_DnaK_co-chaperone"/>
</dbReference>
<keyword evidence="1" id="KW-0143">Chaperone</keyword>
<dbReference type="InterPro" id="IPR001623">
    <property type="entry name" value="DnaJ_domain"/>
</dbReference>
<reference evidence="4 5" key="1">
    <citation type="submission" date="2013-04" db="EMBL/GenBank/DDBJ databases">
        <title>Oceanococcus atlanticus 22II-S10r2 Genome Sequencing.</title>
        <authorList>
            <person name="Lai Q."/>
            <person name="Li G."/>
            <person name="Shao Z."/>
        </authorList>
    </citation>
    <scope>NUCLEOTIDE SEQUENCE [LARGE SCALE GENOMIC DNA]</scope>
    <source>
        <strain evidence="4 5">22II-S10r2</strain>
    </source>
</reference>
<protein>
    <submittedName>
        <fullName evidence="4">Heat shock protein DnaJ-like protein</fullName>
    </submittedName>
</protein>
<dbReference type="CDD" id="cd06257">
    <property type="entry name" value="DnaJ"/>
    <property type="match status" value="1"/>
</dbReference>
<dbReference type="RefSeq" id="WP_083560739.1">
    <property type="nucleotide sequence ID" value="NZ_AQQV01000001.1"/>
</dbReference>
<keyword evidence="5" id="KW-1185">Reference proteome</keyword>
<proteinExistence type="predicted"/>
<dbReference type="Pfam" id="PF05099">
    <property type="entry name" value="TerB"/>
    <property type="match status" value="1"/>
</dbReference>
<dbReference type="SMART" id="SM00271">
    <property type="entry name" value="DnaJ"/>
    <property type="match status" value="1"/>
</dbReference>
<comment type="caution">
    <text evidence="4">The sequence shown here is derived from an EMBL/GenBank/DDBJ whole genome shotgun (WGS) entry which is preliminary data.</text>
</comment>
<dbReference type="STRING" id="1317117.ATO7_06665"/>
<accession>A0A1Y1SIM8</accession>
<evidence type="ECO:0000259" key="3">
    <source>
        <dbReference type="PROSITE" id="PS50076"/>
    </source>
</evidence>
<gene>
    <name evidence="4" type="ORF">ATO7_06665</name>
</gene>
<dbReference type="Gene3D" id="1.10.287.110">
    <property type="entry name" value="DnaJ domain"/>
    <property type="match status" value="1"/>
</dbReference>
<dbReference type="InterPro" id="IPR007791">
    <property type="entry name" value="DjlA_N"/>
</dbReference>
<organism evidence="4 5">
    <name type="scientific">Oceanococcus atlanticus</name>
    <dbReference type="NCBI Taxonomy" id="1317117"/>
    <lineage>
        <taxon>Bacteria</taxon>
        <taxon>Pseudomonadati</taxon>
        <taxon>Pseudomonadota</taxon>
        <taxon>Gammaproteobacteria</taxon>
        <taxon>Chromatiales</taxon>
        <taxon>Oceanococcaceae</taxon>
        <taxon>Oceanococcus</taxon>
    </lineage>
</organism>
<evidence type="ECO:0000256" key="1">
    <source>
        <dbReference type="ARBA" id="ARBA00023186"/>
    </source>
</evidence>
<dbReference type="Pfam" id="PF00226">
    <property type="entry name" value="DnaJ"/>
    <property type="match status" value="1"/>
</dbReference>
<dbReference type="PROSITE" id="PS50076">
    <property type="entry name" value="DNAJ_2"/>
    <property type="match status" value="1"/>
</dbReference>
<dbReference type="SUPFAM" id="SSF158682">
    <property type="entry name" value="TerB-like"/>
    <property type="match status" value="1"/>
</dbReference>
<dbReference type="SUPFAM" id="SSF46565">
    <property type="entry name" value="Chaperone J-domain"/>
    <property type="match status" value="1"/>
</dbReference>
<dbReference type="CDD" id="cd07316">
    <property type="entry name" value="terB_like_DjlA"/>
    <property type="match status" value="1"/>
</dbReference>
<dbReference type="InterPro" id="IPR036869">
    <property type="entry name" value="J_dom_sf"/>
</dbReference>
<dbReference type="InterPro" id="IPR029024">
    <property type="entry name" value="TerB-like"/>
</dbReference>
<feature type="domain" description="J" evidence="3">
    <location>
        <begin position="194"/>
        <end position="258"/>
    </location>
</feature>
<keyword evidence="2" id="KW-0812">Transmembrane</keyword>
<keyword evidence="4" id="KW-0346">Stress response</keyword>
<dbReference type="EMBL" id="AQQV01000001">
    <property type="protein sequence ID" value="ORE89542.1"/>
    <property type="molecule type" value="Genomic_DNA"/>
</dbReference>
<keyword evidence="2" id="KW-1133">Transmembrane helix</keyword>
<dbReference type="Gene3D" id="1.10.3680.10">
    <property type="entry name" value="TerB-like"/>
    <property type="match status" value="1"/>
</dbReference>
<dbReference type="OrthoDB" id="9782583at2"/>
<evidence type="ECO:0000313" key="5">
    <source>
        <dbReference type="Proteomes" id="UP000192342"/>
    </source>
</evidence>
<dbReference type="NCBIfam" id="NF006948">
    <property type="entry name" value="PRK09430.1"/>
    <property type="match status" value="1"/>
</dbReference>
<sequence length="259" mass="28053">MKGKFIAGALGFLMGGPIGLLLGVIIGHWFDTSVRLLRPPNVAKQQQIVEKCFELMGAVCKADGHVSKQEIDAAEKIMQRLRITGNARLAAVRAFNRGKSEGFDVDKASAELRKLCGGRILWLRLCLEILLSGAAADGRLDQAERDMLVRIGAGLGIPAAEFEQMLALITGGFGQWSGQAGGGGARPRQDNLAEAYKVLGIEPSASDAEAKKAYRRLMSRHHPDKLAAREMPEAMRQQAEEQVRRIRAAWDAVAAARGL</sequence>
<name>A0A1Y1SIM8_9GAMM</name>
<dbReference type="Proteomes" id="UP000192342">
    <property type="component" value="Unassembled WGS sequence"/>
</dbReference>
<dbReference type="PRINTS" id="PR00625">
    <property type="entry name" value="JDOMAIN"/>
</dbReference>